<evidence type="ECO:0000256" key="1">
    <source>
        <dbReference type="ARBA" id="ARBA00004141"/>
    </source>
</evidence>
<keyword evidence="9" id="KW-0732">Signal</keyword>
<keyword evidence="4 8" id="KW-0812">Transmembrane</keyword>
<evidence type="ECO:0000256" key="4">
    <source>
        <dbReference type="ARBA" id="ARBA00022692"/>
    </source>
</evidence>
<evidence type="ECO:0000256" key="5">
    <source>
        <dbReference type="ARBA" id="ARBA00022989"/>
    </source>
</evidence>
<keyword evidence="5 8" id="KW-1133">Transmembrane helix</keyword>
<dbReference type="Pfam" id="PF05934">
    <property type="entry name" value="MCLC"/>
    <property type="match status" value="1"/>
</dbReference>
<feature type="chain" id="PRO_5034897626" description="Chloride channel CLIC-like protein 1" evidence="9">
    <location>
        <begin position="26"/>
        <end position="604"/>
    </location>
</feature>
<evidence type="ECO:0000256" key="6">
    <source>
        <dbReference type="ARBA" id="ARBA00023136"/>
    </source>
</evidence>
<proteinExistence type="inferred from homology"/>
<feature type="transmembrane region" description="Helical" evidence="8">
    <location>
        <begin position="200"/>
        <end position="218"/>
    </location>
</feature>
<dbReference type="AlphaFoldDB" id="A0A8D8RM84"/>
<evidence type="ECO:0000256" key="3">
    <source>
        <dbReference type="ARBA" id="ARBA00015571"/>
    </source>
</evidence>
<dbReference type="PANTHER" id="PTHR34093">
    <property type="entry name" value="CHLORIDE CHANNEL CLIC-LIKE PROTEIN 1"/>
    <property type="match status" value="1"/>
</dbReference>
<name>A0A8D8RM84_9HEMI</name>
<feature type="signal peptide" evidence="9">
    <location>
        <begin position="1"/>
        <end position="25"/>
    </location>
</feature>
<evidence type="ECO:0000313" key="10">
    <source>
        <dbReference type="EMBL" id="CAG6653994.1"/>
    </source>
</evidence>
<dbReference type="InterPro" id="IPR009231">
    <property type="entry name" value="Chloride_chnl_CLIC-like"/>
</dbReference>
<organism evidence="10">
    <name type="scientific">Cacopsylla melanoneura</name>
    <dbReference type="NCBI Taxonomy" id="428564"/>
    <lineage>
        <taxon>Eukaryota</taxon>
        <taxon>Metazoa</taxon>
        <taxon>Ecdysozoa</taxon>
        <taxon>Arthropoda</taxon>
        <taxon>Hexapoda</taxon>
        <taxon>Insecta</taxon>
        <taxon>Pterygota</taxon>
        <taxon>Neoptera</taxon>
        <taxon>Paraneoptera</taxon>
        <taxon>Hemiptera</taxon>
        <taxon>Sternorrhyncha</taxon>
        <taxon>Psylloidea</taxon>
        <taxon>Psyllidae</taxon>
        <taxon>Psyllinae</taxon>
        <taxon>Cacopsylla</taxon>
    </lineage>
</organism>
<dbReference type="GO" id="GO:0005783">
    <property type="term" value="C:endoplasmic reticulum"/>
    <property type="evidence" value="ECO:0007669"/>
    <property type="project" value="TreeGrafter"/>
</dbReference>
<evidence type="ECO:0000256" key="9">
    <source>
        <dbReference type="SAM" id="SignalP"/>
    </source>
</evidence>
<dbReference type="PANTHER" id="PTHR34093:SF1">
    <property type="entry name" value="CHLORIDE CHANNEL CLIC-LIKE PROTEIN 1"/>
    <property type="match status" value="1"/>
</dbReference>
<comment type="similarity">
    <text evidence="2">Belongs to the chloride channel MCLC family.</text>
</comment>
<feature type="region of interest" description="Disordered" evidence="7">
    <location>
        <begin position="374"/>
        <end position="476"/>
    </location>
</feature>
<feature type="transmembrane region" description="Helical" evidence="8">
    <location>
        <begin position="175"/>
        <end position="193"/>
    </location>
</feature>
<evidence type="ECO:0000256" key="2">
    <source>
        <dbReference type="ARBA" id="ARBA00005944"/>
    </source>
</evidence>
<dbReference type="GO" id="GO:0005254">
    <property type="term" value="F:chloride channel activity"/>
    <property type="evidence" value="ECO:0007669"/>
    <property type="project" value="TreeGrafter"/>
</dbReference>
<evidence type="ECO:0000256" key="7">
    <source>
        <dbReference type="SAM" id="MobiDB-lite"/>
    </source>
</evidence>
<accession>A0A8D8RM84</accession>
<feature type="compositionally biased region" description="Low complexity" evidence="7">
    <location>
        <begin position="436"/>
        <end position="452"/>
    </location>
</feature>
<protein>
    <recommendedName>
        <fullName evidence="3">Chloride channel CLIC-like protein 1</fullName>
    </recommendedName>
</protein>
<sequence>MAGLLNISWFLFALVLFIDVTVGWSVWSDPELAVIEPQKNREKKEVTVEKEVTVDKNSRMISSDPTLSEMKIAIGKLMFVSGMQNFNLPPGERRSVALTMNLNDMDLNDINTFLRNPNQMNMMKVAKVMQRIFSPHTSTSKEEKWFKDEKTIIQSKERWVQIIFNIIISCMNKETMLVVTCLIMAVFIVRAMLFGADIRVVIGLFFVAVFFAGFLWNWSYMYQKAVVDQFVKRQQYSKYASGCIPDGGFWSFVTNLFGYAPTLDECTEFYRATSIDPLIMVPPTIALSETLSMFVIHPAVLMAESMQKITRILFGNQMLGMYIGTPLVMIIFGGMFVFLFIMLTGRRIKFKLMYIGTFEVGSQFENYYHPLPSNRTEHSMIQQKPEDQGPTISPSADTTTNAPRPSHNATSNTETNSKSSAGTNSKSNAETKSNCSAETKSNSTSETNSSSTLPCSSNPTTDSQNPSTSTCRVGHSCVSPSVASVPTCSMVSCCGLQPVVNWQQVSCPSHGHTHTGGPFTGYQFHSSPTRDHIWRNNDFRNQLDTFRNLSSEDSRSRMFPLGDVTNHWANVDSMRNLRQRRNVSNKNEQVEDTLVMFRRRKLSI</sequence>
<comment type="subcellular location">
    <subcellularLocation>
        <location evidence="1">Membrane</location>
        <topology evidence="1">Multi-pass membrane protein</topology>
    </subcellularLocation>
</comment>
<dbReference type="GO" id="GO:0016020">
    <property type="term" value="C:membrane"/>
    <property type="evidence" value="ECO:0007669"/>
    <property type="project" value="UniProtKB-SubCell"/>
</dbReference>
<reference evidence="10" key="1">
    <citation type="submission" date="2021-05" db="EMBL/GenBank/DDBJ databases">
        <authorList>
            <person name="Alioto T."/>
            <person name="Alioto T."/>
            <person name="Gomez Garrido J."/>
        </authorList>
    </citation>
    <scope>NUCLEOTIDE SEQUENCE</scope>
</reference>
<feature type="compositionally biased region" description="Polar residues" evidence="7">
    <location>
        <begin position="453"/>
        <end position="471"/>
    </location>
</feature>
<feature type="transmembrane region" description="Helical" evidence="8">
    <location>
        <begin position="321"/>
        <end position="343"/>
    </location>
</feature>
<evidence type="ECO:0000256" key="8">
    <source>
        <dbReference type="SAM" id="Phobius"/>
    </source>
</evidence>
<keyword evidence="6 8" id="KW-0472">Membrane</keyword>
<feature type="compositionally biased region" description="Polar residues" evidence="7">
    <location>
        <begin position="390"/>
        <end position="435"/>
    </location>
</feature>
<dbReference type="EMBL" id="HBUF01175866">
    <property type="protein sequence ID" value="CAG6653994.1"/>
    <property type="molecule type" value="Transcribed_RNA"/>
</dbReference>